<dbReference type="PANTHER" id="PTHR18964">
    <property type="entry name" value="ROK (REPRESSOR, ORF, KINASE) FAMILY"/>
    <property type="match status" value="1"/>
</dbReference>
<dbReference type="SUPFAM" id="SSF53067">
    <property type="entry name" value="Actin-like ATPase domain"/>
    <property type="match status" value="1"/>
</dbReference>
<proteinExistence type="inferred from homology"/>
<keyword evidence="3" id="KW-1185">Reference proteome</keyword>
<dbReference type="Gene3D" id="3.30.420.40">
    <property type="match status" value="2"/>
</dbReference>
<dbReference type="RefSeq" id="WP_102923050.1">
    <property type="nucleotide sequence ID" value="NZ_LJSN01000002.1"/>
</dbReference>
<comment type="similarity">
    <text evidence="1">Belongs to the ROK (NagC/XylR) family.</text>
</comment>
<evidence type="ECO:0000256" key="1">
    <source>
        <dbReference type="ARBA" id="ARBA00006479"/>
    </source>
</evidence>
<comment type="caution">
    <text evidence="2">The sequence shown here is derived from an EMBL/GenBank/DDBJ whole genome shotgun (WGS) entry which is preliminary data.</text>
</comment>
<dbReference type="EMBL" id="LJSN01000002">
    <property type="protein sequence ID" value="PNE40453.1"/>
    <property type="molecule type" value="Genomic_DNA"/>
</dbReference>
<dbReference type="InterPro" id="IPR000600">
    <property type="entry name" value="ROK"/>
</dbReference>
<evidence type="ECO:0000313" key="3">
    <source>
        <dbReference type="Proteomes" id="UP000236047"/>
    </source>
</evidence>
<dbReference type="AlphaFoldDB" id="A0A2N8PHE3"/>
<protein>
    <submittedName>
        <fullName evidence="2">ROK family protein</fullName>
    </submittedName>
</protein>
<gene>
    <name evidence="2" type="ORF">AOB60_05820</name>
</gene>
<sequence length="287" mass="29808">MTPSTVGIDIGGTKLLMIAQRTGHDEPLTRRLATGIATTPDDIEAAVQRFLTEHRLTPSSMGVAVPGLVEDGRVAVCDVLPKLTGWRGPVADDTRPLLVNDIRSALAAEARGLPESSTVAVLLCGTAVGSAYLHQGRVVRGCRGWAGEIGYLPVPTPRGILRLDDLAGGAAIVRATGLGPTQVHAALSAGDTAVRQTVEAAGESFGLAIATLVNILNPDTVRAAGGTLGYPGYWDTALATARTHSLPELWESCTVDRIKDPELVVARGALRLAAAAADGAGWVEQYV</sequence>
<dbReference type="Proteomes" id="UP000236047">
    <property type="component" value="Unassembled WGS sequence"/>
</dbReference>
<reference evidence="3" key="1">
    <citation type="submission" date="2015-09" db="EMBL/GenBank/DDBJ databases">
        <authorList>
            <person name="Graham D.E."/>
            <person name="Mahan K.M."/>
            <person name="Klingeman D.M."/>
            <person name="Fida T."/>
            <person name="Giannone R.J."/>
            <person name="Hettich R.L."/>
            <person name="Parry R.J."/>
            <person name="Spain J.C."/>
        </authorList>
    </citation>
    <scope>NUCLEOTIDE SEQUENCE [LARGE SCALE GENOMIC DNA]</scope>
    <source>
        <strain evidence="3">JCM 4701</strain>
    </source>
</reference>
<accession>A0A2N8PHE3</accession>
<dbReference type="InterPro" id="IPR043129">
    <property type="entry name" value="ATPase_NBD"/>
</dbReference>
<evidence type="ECO:0000313" key="2">
    <source>
        <dbReference type="EMBL" id="PNE40453.1"/>
    </source>
</evidence>
<organism evidence="2 3">
    <name type="scientific">Streptomyces noursei</name>
    <name type="common">Streptomyces albulus</name>
    <dbReference type="NCBI Taxonomy" id="1971"/>
    <lineage>
        <taxon>Bacteria</taxon>
        <taxon>Bacillati</taxon>
        <taxon>Actinomycetota</taxon>
        <taxon>Actinomycetes</taxon>
        <taxon>Kitasatosporales</taxon>
        <taxon>Streptomycetaceae</taxon>
        <taxon>Streptomyces</taxon>
    </lineage>
</organism>
<dbReference type="Pfam" id="PF00480">
    <property type="entry name" value="ROK"/>
    <property type="match status" value="1"/>
</dbReference>
<dbReference type="PANTHER" id="PTHR18964:SF149">
    <property type="entry name" value="BIFUNCTIONAL UDP-N-ACETYLGLUCOSAMINE 2-EPIMERASE_N-ACETYLMANNOSAMINE KINASE"/>
    <property type="match status" value="1"/>
</dbReference>
<name>A0A2N8PHE3_STRNR</name>